<proteinExistence type="predicted"/>
<evidence type="ECO:0000256" key="1">
    <source>
        <dbReference type="SAM" id="SignalP"/>
    </source>
</evidence>
<keyword evidence="1" id="KW-0732">Signal</keyword>
<evidence type="ECO:0000313" key="3">
    <source>
        <dbReference type="Proteomes" id="UP001409291"/>
    </source>
</evidence>
<comment type="caution">
    <text evidence="2">The sequence shown here is derived from an EMBL/GenBank/DDBJ whole genome shotgun (WGS) entry which is preliminary data.</text>
</comment>
<reference evidence="2 3" key="1">
    <citation type="submission" date="2024-04" db="EMBL/GenBank/DDBJ databases">
        <title>WGS of bacteria from Torrens River.</title>
        <authorList>
            <person name="Wyrsch E.R."/>
            <person name="Drigo B."/>
        </authorList>
    </citation>
    <scope>NUCLEOTIDE SEQUENCE [LARGE SCALE GENOMIC DNA]</scope>
    <source>
        <strain evidence="2 3">TWI391</strain>
    </source>
</reference>
<protein>
    <recommendedName>
        <fullName evidence="4">Lipoprotein</fullName>
    </recommendedName>
</protein>
<name>A0ABV0BPF2_9SPHI</name>
<feature type="chain" id="PRO_5047536175" description="Lipoprotein" evidence="1">
    <location>
        <begin position="21"/>
        <end position="100"/>
    </location>
</feature>
<dbReference type="Proteomes" id="UP001409291">
    <property type="component" value="Unassembled WGS sequence"/>
</dbReference>
<keyword evidence="3" id="KW-1185">Reference proteome</keyword>
<evidence type="ECO:0008006" key="4">
    <source>
        <dbReference type="Google" id="ProtNLM"/>
    </source>
</evidence>
<accession>A0ABV0BPF2</accession>
<feature type="signal peptide" evidence="1">
    <location>
        <begin position="1"/>
        <end position="20"/>
    </location>
</feature>
<organism evidence="2 3">
    <name type="scientific">Sphingobacterium kitahiroshimense</name>
    <dbReference type="NCBI Taxonomy" id="470446"/>
    <lineage>
        <taxon>Bacteria</taxon>
        <taxon>Pseudomonadati</taxon>
        <taxon>Bacteroidota</taxon>
        <taxon>Sphingobacteriia</taxon>
        <taxon>Sphingobacteriales</taxon>
        <taxon>Sphingobacteriaceae</taxon>
        <taxon>Sphingobacterium</taxon>
    </lineage>
</organism>
<gene>
    <name evidence="2" type="ORF">ABE541_04200</name>
</gene>
<dbReference type="RefSeq" id="WP_346580694.1">
    <property type="nucleotide sequence ID" value="NZ_JBDJLH010000001.1"/>
</dbReference>
<dbReference type="PROSITE" id="PS51257">
    <property type="entry name" value="PROKAR_LIPOPROTEIN"/>
    <property type="match status" value="1"/>
</dbReference>
<sequence>MKKIVMLSMLVGLLSSCTMKKTGGMSTIVLTGEITPLGMTTFQYGTHKINSENKTYALQSSRVKLDDFVNKSVTLKGKKVLGYPIEVGPELIEVSEISFK</sequence>
<evidence type="ECO:0000313" key="2">
    <source>
        <dbReference type="EMBL" id="MEN5376457.1"/>
    </source>
</evidence>
<dbReference type="EMBL" id="JBDJNQ010000001">
    <property type="protein sequence ID" value="MEN5376457.1"/>
    <property type="molecule type" value="Genomic_DNA"/>
</dbReference>